<keyword evidence="1" id="KW-0732">Signal</keyword>
<dbReference type="AlphaFoldDB" id="A0AAD7JL87"/>
<reference evidence="2" key="1">
    <citation type="submission" date="2023-03" db="EMBL/GenBank/DDBJ databases">
        <title>Massive genome expansion in bonnet fungi (Mycena s.s.) driven by repeated elements and novel gene families across ecological guilds.</title>
        <authorList>
            <consortium name="Lawrence Berkeley National Laboratory"/>
            <person name="Harder C.B."/>
            <person name="Miyauchi S."/>
            <person name="Viragh M."/>
            <person name="Kuo A."/>
            <person name="Thoen E."/>
            <person name="Andreopoulos B."/>
            <person name="Lu D."/>
            <person name="Skrede I."/>
            <person name="Drula E."/>
            <person name="Henrissat B."/>
            <person name="Morin E."/>
            <person name="Kohler A."/>
            <person name="Barry K."/>
            <person name="LaButti K."/>
            <person name="Morin E."/>
            <person name="Salamov A."/>
            <person name="Lipzen A."/>
            <person name="Mereny Z."/>
            <person name="Hegedus B."/>
            <person name="Baldrian P."/>
            <person name="Stursova M."/>
            <person name="Weitz H."/>
            <person name="Taylor A."/>
            <person name="Grigoriev I.V."/>
            <person name="Nagy L.G."/>
            <person name="Martin F."/>
            <person name="Kauserud H."/>
        </authorList>
    </citation>
    <scope>NUCLEOTIDE SEQUENCE</scope>
    <source>
        <strain evidence="2">CBHHK182m</strain>
    </source>
</reference>
<protein>
    <submittedName>
        <fullName evidence="2">Uncharacterized protein</fullName>
    </submittedName>
</protein>
<feature type="chain" id="PRO_5042164879" evidence="1">
    <location>
        <begin position="23"/>
        <end position="126"/>
    </location>
</feature>
<accession>A0AAD7JL87</accession>
<gene>
    <name evidence="2" type="ORF">B0H16DRAFT_1454252</name>
</gene>
<keyword evidence="3" id="KW-1185">Reference proteome</keyword>
<sequence>MQFSTALCIIKFLSLFTAGVLAQGNIVDREVDYHHKHSGAITAIGACQMMCPIVLSDLENRGIRSEDGPAVLSLIESIPPVKDACGLYHTVNDARKGVNGYLIARQVETLKYQSLEVDAIAIRARD</sequence>
<evidence type="ECO:0000256" key="1">
    <source>
        <dbReference type="SAM" id="SignalP"/>
    </source>
</evidence>
<proteinExistence type="predicted"/>
<feature type="signal peptide" evidence="1">
    <location>
        <begin position="1"/>
        <end position="22"/>
    </location>
</feature>
<dbReference type="EMBL" id="JARKIB010000025">
    <property type="protein sequence ID" value="KAJ7765687.1"/>
    <property type="molecule type" value="Genomic_DNA"/>
</dbReference>
<name>A0AAD7JL87_9AGAR</name>
<comment type="caution">
    <text evidence="2">The sequence shown here is derived from an EMBL/GenBank/DDBJ whole genome shotgun (WGS) entry which is preliminary data.</text>
</comment>
<evidence type="ECO:0000313" key="2">
    <source>
        <dbReference type="EMBL" id="KAJ7765687.1"/>
    </source>
</evidence>
<evidence type="ECO:0000313" key="3">
    <source>
        <dbReference type="Proteomes" id="UP001215598"/>
    </source>
</evidence>
<dbReference type="Proteomes" id="UP001215598">
    <property type="component" value="Unassembled WGS sequence"/>
</dbReference>
<organism evidence="2 3">
    <name type="scientific">Mycena metata</name>
    <dbReference type="NCBI Taxonomy" id="1033252"/>
    <lineage>
        <taxon>Eukaryota</taxon>
        <taxon>Fungi</taxon>
        <taxon>Dikarya</taxon>
        <taxon>Basidiomycota</taxon>
        <taxon>Agaricomycotina</taxon>
        <taxon>Agaricomycetes</taxon>
        <taxon>Agaricomycetidae</taxon>
        <taxon>Agaricales</taxon>
        <taxon>Marasmiineae</taxon>
        <taxon>Mycenaceae</taxon>
        <taxon>Mycena</taxon>
    </lineage>
</organism>